<feature type="coiled-coil region" evidence="1">
    <location>
        <begin position="114"/>
        <end position="148"/>
    </location>
</feature>
<keyword evidence="3" id="KW-1185">Reference proteome</keyword>
<reference evidence="2" key="1">
    <citation type="submission" date="2023-07" db="EMBL/GenBank/DDBJ databases">
        <title>Chromosome-level genome assembly of Artemia franciscana.</title>
        <authorList>
            <person name="Jo E."/>
        </authorList>
    </citation>
    <scope>NUCLEOTIDE SEQUENCE</scope>
    <source>
        <tissue evidence="2">Whole body</tissue>
    </source>
</reference>
<name>A0AA88HAE4_ARTSF</name>
<comment type="caution">
    <text evidence="2">The sequence shown here is derived from an EMBL/GenBank/DDBJ whole genome shotgun (WGS) entry which is preliminary data.</text>
</comment>
<protein>
    <submittedName>
        <fullName evidence="2">Uncharacterized protein</fullName>
    </submittedName>
</protein>
<dbReference type="EMBL" id="JAVRJZ010000019">
    <property type="protein sequence ID" value="KAK2706669.1"/>
    <property type="molecule type" value="Genomic_DNA"/>
</dbReference>
<dbReference type="Proteomes" id="UP001187531">
    <property type="component" value="Unassembled WGS sequence"/>
</dbReference>
<dbReference type="AlphaFoldDB" id="A0AA88HAE4"/>
<keyword evidence="1" id="KW-0175">Coiled coil</keyword>
<accession>A0AA88HAE4</accession>
<evidence type="ECO:0000313" key="3">
    <source>
        <dbReference type="Proteomes" id="UP001187531"/>
    </source>
</evidence>
<gene>
    <name evidence="2" type="ORF">QYM36_014641</name>
</gene>
<evidence type="ECO:0000313" key="2">
    <source>
        <dbReference type="EMBL" id="KAK2706669.1"/>
    </source>
</evidence>
<proteinExistence type="predicted"/>
<organism evidence="2 3">
    <name type="scientific">Artemia franciscana</name>
    <name type="common">Brine shrimp</name>
    <name type="synonym">Artemia sanfranciscana</name>
    <dbReference type="NCBI Taxonomy" id="6661"/>
    <lineage>
        <taxon>Eukaryota</taxon>
        <taxon>Metazoa</taxon>
        <taxon>Ecdysozoa</taxon>
        <taxon>Arthropoda</taxon>
        <taxon>Crustacea</taxon>
        <taxon>Branchiopoda</taxon>
        <taxon>Anostraca</taxon>
        <taxon>Artemiidae</taxon>
        <taxon>Artemia</taxon>
    </lineage>
</organism>
<evidence type="ECO:0000256" key="1">
    <source>
        <dbReference type="SAM" id="Coils"/>
    </source>
</evidence>
<sequence>MSKIAVHRLVPRECQDKPNTCQSRRIFQNASSCIEITLESRKRGPKKSVMSNIEPNGIITDSVDAALEQGDLSKRLDGVVLFLENLKVKNNDDQSFKRLLGNLTDTVNDAKIVISSQSDRFNQLEYENNGLKNEVRLLKKKVADQKLELTKRHSQLQRFIKLCRVLVTIEPGRSLLQFVTTNCLIINYPMCFGEQTQSLLILDYLALHQGVGD</sequence>